<proteinExistence type="predicted"/>
<evidence type="ECO:0000313" key="2">
    <source>
        <dbReference type="Proteomes" id="UP001281147"/>
    </source>
</evidence>
<organism evidence="1 2">
    <name type="scientific">Vermiconidia calcicola</name>
    <dbReference type="NCBI Taxonomy" id="1690605"/>
    <lineage>
        <taxon>Eukaryota</taxon>
        <taxon>Fungi</taxon>
        <taxon>Dikarya</taxon>
        <taxon>Ascomycota</taxon>
        <taxon>Pezizomycotina</taxon>
        <taxon>Dothideomycetes</taxon>
        <taxon>Dothideomycetidae</taxon>
        <taxon>Mycosphaerellales</taxon>
        <taxon>Extremaceae</taxon>
        <taxon>Vermiconidia</taxon>
    </lineage>
</organism>
<sequence length="501" mass="54361">MPTDRHPDQQPLVSTQSNSEPPPSSPGRISKVPTGLGAEPLNIVILGASYAGLAVAHAFLDNTINHLRITKAAPTYRLIIISPSTHMYWNIGAPRAIVGPDLIADEDLFVPIEPAFHRHRAHNLSIIQGECVAMDSSARTVTVEAIGSTAAKRASQVNKRRSQMRQSVTSMTQNQEQQVKEPKVQTLAYHALIMATGSSAHSDLLSLHGPHLNTLGALNAFHARVVGAKSIVVCGGGCSGVETAGQLATYLNYSSHWPFRKRVKQPKKVILITGSNRCLSSSSLRPARAKPEVKAEKILRKLGVEVKHDVRVVAAKEGFDLTGQTKIELSDDTSLIADLHIPCTGVSPNTAYASSTLRDKHGYIVTTPTLRVDDACGPRIYAIGDCANYSRNSIEDVYAAVPVLMRNLLNDLLAHEYMLASPYGGNRDRIEELQDVVYKGKQDESLRLLPISRFGGVGVWRGRDVPGRVVHLLKGRDFCASKARRVVGEGVGPYPVKTAPR</sequence>
<gene>
    <name evidence="1" type="ORF">LTR37_009204</name>
</gene>
<accession>A0ACC3N8H0</accession>
<comment type="caution">
    <text evidence="1">The sequence shown here is derived from an EMBL/GenBank/DDBJ whole genome shotgun (WGS) entry which is preliminary data.</text>
</comment>
<dbReference type="EMBL" id="JAUTXU010000071">
    <property type="protein sequence ID" value="KAK3712113.1"/>
    <property type="molecule type" value="Genomic_DNA"/>
</dbReference>
<keyword evidence="2" id="KW-1185">Reference proteome</keyword>
<dbReference type="Proteomes" id="UP001281147">
    <property type="component" value="Unassembled WGS sequence"/>
</dbReference>
<reference evidence="1" key="1">
    <citation type="submission" date="2023-07" db="EMBL/GenBank/DDBJ databases">
        <title>Black Yeasts Isolated from many extreme environments.</title>
        <authorList>
            <person name="Coleine C."/>
            <person name="Stajich J.E."/>
            <person name="Selbmann L."/>
        </authorList>
    </citation>
    <scope>NUCLEOTIDE SEQUENCE</scope>
    <source>
        <strain evidence="1">CCFEE 5714</strain>
    </source>
</reference>
<name>A0ACC3N8H0_9PEZI</name>
<protein>
    <submittedName>
        <fullName evidence="1">Uncharacterized protein</fullName>
    </submittedName>
</protein>
<evidence type="ECO:0000313" key="1">
    <source>
        <dbReference type="EMBL" id="KAK3712113.1"/>
    </source>
</evidence>